<keyword evidence="3" id="KW-1185">Reference proteome</keyword>
<evidence type="ECO:0000256" key="1">
    <source>
        <dbReference type="SAM" id="MobiDB-lite"/>
    </source>
</evidence>
<feature type="compositionally biased region" description="Basic residues" evidence="1">
    <location>
        <begin position="41"/>
        <end position="51"/>
    </location>
</feature>
<proteinExistence type="predicted"/>
<feature type="compositionally biased region" description="Low complexity" evidence="1">
    <location>
        <begin position="641"/>
        <end position="670"/>
    </location>
</feature>
<dbReference type="AlphaFoldDB" id="A0A8H6XXS9"/>
<feature type="region of interest" description="Disordered" evidence="1">
    <location>
        <begin position="79"/>
        <end position="123"/>
    </location>
</feature>
<sequence length="684" mass="72416">MSFSSYIKRQSRVLRKNTVASSAGLSSILEEPTDTITTEKKPKKNSMKARRRLGVSNLSIPHTSPLFTAVQALDDSERIARPPIPVFESSDELESSGSDSSGEGSSRSGSESPMPTTPSPTKETYAVAAGQCIIRCKSIKPLTLTKRSVSPIPPMPIHSLSEPSSPEPATDDEDATAWQDDDEYYATHASGFITLAPPLPPSFPTSTSAALPRRESATILTSSTRPSAPHRASVRLSRAITIPTRAPPPPPILTSSPLNSRSVSPASRTIVISTSPSTSPRPPPRTPVPTDAVAVARTDDYSSSLAALLSPPPLPHMQVERFPADVDVDEAGEWEDLDLECSFDADDLDFEDVPLSPSPLGTSASGKRVDDLEKNEILVEDEDWGSLPSPLSAPAPQTPASALRSRWSASTAPMTPAPTTAPETPALRSRWSASTSAALSPRPEDSYSTPEPAPETPALRSRWSASTAPGTPALRSRWSSSTLSSIHSSHSRARSPASKTFRRYFPISIPMPKTPTKSPKAPRPAAAAPAHPKRPRPRPTPMGSATVLRPRKQRKLTVDDVNVLIVGRPPSTSVLASACASPDVFGPSSNSSFSLPPPPATPQWAAYPSSPAIGAPSPALYAAYTTQRSPRRRVSNASNVSGWSGSAYASSAVSGSGSSESGHSDASTGSGLRRKPIPVEMFLR</sequence>
<organism evidence="2 3">
    <name type="scientific">Mycena venus</name>
    <dbReference type="NCBI Taxonomy" id="2733690"/>
    <lineage>
        <taxon>Eukaryota</taxon>
        <taxon>Fungi</taxon>
        <taxon>Dikarya</taxon>
        <taxon>Basidiomycota</taxon>
        <taxon>Agaricomycotina</taxon>
        <taxon>Agaricomycetes</taxon>
        <taxon>Agaricomycetidae</taxon>
        <taxon>Agaricales</taxon>
        <taxon>Marasmiineae</taxon>
        <taxon>Mycenaceae</taxon>
        <taxon>Mycena</taxon>
    </lineage>
</organism>
<feature type="region of interest" description="Disordered" evidence="1">
    <location>
        <begin position="147"/>
        <end position="175"/>
    </location>
</feature>
<feature type="region of interest" description="Disordered" evidence="1">
    <location>
        <begin position="348"/>
        <end position="548"/>
    </location>
</feature>
<accession>A0A8H6XXS9</accession>
<evidence type="ECO:0000313" key="2">
    <source>
        <dbReference type="EMBL" id="KAF7348704.1"/>
    </source>
</evidence>
<feature type="compositionally biased region" description="Low complexity" evidence="1">
    <location>
        <begin position="475"/>
        <end position="498"/>
    </location>
</feature>
<feature type="compositionally biased region" description="Low complexity" evidence="1">
    <location>
        <begin position="95"/>
        <end position="123"/>
    </location>
</feature>
<name>A0A8H6XXS9_9AGAR</name>
<dbReference type="OrthoDB" id="3070659at2759"/>
<dbReference type="Proteomes" id="UP000620124">
    <property type="component" value="Unassembled WGS sequence"/>
</dbReference>
<reference evidence="2" key="1">
    <citation type="submission" date="2020-05" db="EMBL/GenBank/DDBJ databases">
        <title>Mycena genomes resolve the evolution of fungal bioluminescence.</title>
        <authorList>
            <person name="Tsai I.J."/>
        </authorList>
    </citation>
    <scope>NUCLEOTIDE SEQUENCE</scope>
    <source>
        <strain evidence="2">CCC161011</strain>
    </source>
</reference>
<evidence type="ECO:0000313" key="3">
    <source>
        <dbReference type="Proteomes" id="UP000620124"/>
    </source>
</evidence>
<feature type="region of interest" description="Disordered" evidence="1">
    <location>
        <begin position="624"/>
        <end position="684"/>
    </location>
</feature>
<feature type="region of interest" description="Disordered" evidence="1">
    <location>
        <begin position="195"/>
        <end position="267"/>
    </location>
</feature>
<feature type="region of interest" description="Disordered" evidence="1">
    <location>
        <begin position="584"/>
        <end position="609"/>
    </location>
</feature>
<gene>
    <name evidence="2" type="ORF">MVEN_01389200</name>
</gene>
<feature type="compositionally biased region" description="Basic and acidic residues" evidence="1">
    <location>
        <begin position="367"/>
        <end position="377"/>
    </location>
</feature>
<feature type="region of interest" description="Disordered" evidence="1">
    <location>
        <begin position="17"/>
        <end position="51"/>
    </location>
</feature>
<feature type="compositionally biased region" description="Low complexity" evidence="1">
    <location>
        <begin position="398"/>
        <end position="426"/>
    </location>
</feature>
<protein>
    <submittedName>
        <fullName evidence="2">Vacuolar DHA amino acid exporter</fullName>
    </submittedName>
</protein>
<feature type="compositionally biased region" description="Low complexity" evidence="1">
    <location>
        <begin position="510"/>
        <end position="530"/>
    </location>
</feature>
<comment type="caution">
    <text evidence="2">The sequence shown here is derived from an EMBL/GenBank/DDBJ whole genome shotgun (WGS) entry which is preliminary data.</text>
</comment>
<dbReference type="EMBL" id="JACAZI010000011">
    <property type="protein sequence ID" value="KAF7348704.1"/>
    <property type="molecule type" value="Genomic_DNA"/>
</dbReference>